<sequence length="239" mass="26125">MSRTSSGRGASSTSVAFPAWVLGRDPSKRIICASYGQELSNKLARDTSAVMWSEWYLRAFATRLAQRTAAADFETTQRGGRMATSVGGVLTGRGGDIVIIDDPVKPDEALSEAQRQAANDWFDNTLYTRLNDKRTGAIVIIMQRLHLDDLVGHVLEKEAWEVINLPAIAQEDEVWDYATVLGPTQYVRQSGELLHPEREPQDVLDGVRAALGEYSFSAQYLQAPVPLGGGGLAGVLHPR</sequence>
<dbReference type="EMBL" id="JAVDVY010000002">
    <property type="protein sequence ID" value="MDR7135062.1"/>
    <property type="molecule type" value="Genomic_DNA"/>
</dbReference>
<gene>
    <name evidence="1" type="ORF">J2X06_002271</name>
</gene>
<evidence type="ECO:0008006" key="3">
    <source>
        <dbReference type="Google" id="ProtNLM"/>
    </source>
</evidence>
<protein>
    <recommendedName>
        <fullName evidence="3">Terminase large subunit gp17-like C-terminal domain-containing protein</fullName>
    </recommendedName>
</protein>
<evidence type="ECO:0000313" key="2">
    <source>
        <dbReference type="Proteomes" id="UP001251524"/>
    </source>
</evidence>
<keyword evidence="2" id="KW-1185">Reference proteome</keyword>
<reference evidence="1 2" key="1">
    <citation type="submission" date="2023-07" db="EMBL/GenBank/DDBJ databases">
        <title>Sorghum-associated microbial communities from plants grown in Nebraska, USA.</title>
        <authorList>
            <person name="Schachtman D."/>
        </authorList>
    </citation>
    <scope>NUCLEOTIDE SEQUENCE [LARGE SCALE GENOMIC DNA]</scope>
    <source>
        <strain evidence="1 2">BE198</strain>
    </source>
</reference>
<organism evidence="1 2">
    <name type="scientific">Lysobacter niastensis</name>
    <dbReference type="NCBI Taxonomy" id="380629"/>
    <lineage>
        <taxon>Bacteria</taxon>
        <taxon>Pseudomonadati</taxon>
        <taxon>Pseudomonadota</taxon>
        <taxon>Gammaproteobacteria</taxon>
        <taxon>Lysobacterales</taxon>
        <taxon>Lysobacteraceae</taxon>
        <taxon>Lysobacter</taxon>
    </lineage>
</organism>
<name>A0ABU1WCH1_9GAMM</name>
<comment type="caution">
    <text evidence="1">The sequence shown here is derived from an EMBL/GenBank/DDBJ whole genome shotgun (WGS) entry which is preliminary data.</text>
</comment>
<dbReference type="Proteomes" id="UP001251524">
    <property type="component" value="Unassembled WGS sequence"/>
</dbReference>
<evidence type="ECO:0000313" key="1">
    <source>
        <dbReference type="EMBL" id="MDR7135062.1"/>
    </source>
</evidence>
<proteinExistence type="predicted"/>
<accession>A0ABU1WCH1</accession>